<proteinExistence type="predicted"/>
<keyword evidence="1" id="KW-1133">Transmembrane helix</keyword>
<accession>A0A484F8W8</accession>
<evidence type="ECO:0000256" key="1">
    <source>
        <dbReference type="SAM" id="Phobius"/>
    </source>
</evidence>
<keyword evidence="1" id="KW-0472">Membrane</keyword>
<protein>
    <submittedName>
        <fullName evidence="2">Uncharacterized protein</fullName>
    </submittedName>
</protein>
<comment type="caution">
    <text evidence="2">The sequence shown here is derived from an EMBL/GenBank/DDBJ whole genome shotgun (WGS) entry which is preliminary data.</text>
</comment>
<evidence type="ECO:0000313" key="3">
    <source>
        <dbReference type="Proteomes" id="UP000294855"/>
    </source>
</evidence>
<organism evidence="2 3">
    <name type="scientific">Methanimicrococcus blatticola</name>
    <dbReference type="NCBI Taxonomy" id="91560"/>
    <lineage>
        <taxon>Archaea</taxon>
        <taxon>Methanobacteriati</taxon>
        <taxon>Methanobacteriota</taxon>
        <taxon>Stenosarchaea group</taxon>
        <taxon>Methanomicrobia</taxon>
        <taxon>Methanosarcinales</taxon>
        <taxon>Methanosarcinaceae</taxon>
        <taxon>Methanimicrococcus</taxon>
    </lineage>
</organism>
<keyword evidence="3" id="KW-1185">Reference proteome</keyword>
<dbReference type="AlphaFoldDB" id="A0A484F8W8"/>
<reference evidence="2 3" key="1">
    <citation type="submission" date="2019-03" db="EMBL/GenBank/DDBJ databases">
        <title>Genomic Encyclopedia of Type Strains, Phase IV (KMG-IV): sequencing the most valuable type-strain genomes for metagenomic binning, comparative biology and taxonomic classification.</title>
        <authorList>
            <person name="Goeker M."/>
        </authorList>
    </citation>
    <scope>NUCLEOTIDE SEQUENCE [LARGE SCALE GENOMIC DNA]</scope>
    <source>
        <strain evidence="2 3">DSM 13328</strain>
    </source>
</reference>
<sequence length="158" mass="17741">MPPLCCACLYCCSCLLCCVCFCCCAGLLCCVCFCCCAGLLCCVCFCCCVHPLFLITSVRFANVGTVTLPVCLPPLPCCFCLPPLPYRFCSLLSCRHRCHSQHHAAGRNNHRILVNSKKRISALCFLKKNVNFWKYVENGVIFELLILFIILFFFYADV</sequence>
<keyword evidence="1" id="KW-0812">Transmembrane</keyword>
<dbReference type="Proteomes" id="UP000294855">
    <property type="component" value="Unassembled WGS sequence"/>
</dbReference>
<feature type="transmembrane region" description="Helical" evidence="1">
    <location>
        <begin position="30"/>
        <end position="55"/>
    </location>
</feature>
<name>A0A484F8W8_9EURY</name>
<evidence type="ECO:0000313" key="2">
    <source>
        <dbReference type="EMBL" id="TDQ71097.1"/>
    </source>
</evidence>
<dbReference type="EMBL" id="SNYS01000005">
    <property type="protein sequence ID" value="TDQ71097.1"/>
    <property type="molecule type" value="Genomic_DNA"/>
</dbReference>
<gene>
    <name evidence="2" type="ORF">C7391_0196</name>
</gene>
<feature type="transmembrane region" description="Helical" evidence="1">
    <location>
        <begin position="135"/>
        <end position="156"/>
    </location>
</feature>